<dbReference type="InterPro" id="IPR015422">
    <property type="entry name" value="PyrdxlP-dep_Trfase_small"/>
</dbReference>
<dbReference type="RefSeq" id="WP_165903986.1">
    <property type="nucleotide sequence ID" value="NZ_SLWY01000002.1"/>
</dbReference>
<evidence type="ECO:0000313" key="2">
    <source>
        <dbReference type="EMBL" id="TCO83390.1"/>
    </source>
</evidence>
<accession>A0A4R2LAR7</accession>
<organism evidence="2 3">
    <name type="scientific">Plasticicumulans lactativorans</name>
    <dbReference type="NCBI Taxonomy" id="1133106"/>
    <lineage>
        <taxon>Bacteria</taxon>
        <taxon>Pseudomonadati</taxon>
        <taxon>Pseudomonadota</taxon>
        <taxon>Gammaproteobacteria</taxon>
        <taxon>Candidatus Competibacteraceae</taxon>
        <taxon>Plasticicumulans</taxon>
    </lineage>
</organism>
<dbReference type="Gene3D" id="3.90.1150.10">
    <property type="entry name" value="Aspartate Aminotransferase, domain 1"/>
    <property type="match status" value="1"/>
</dbReference>
<protein>
    <submittedName>
        <fullName evidence="2">Uncharacterized protein</fullName>
    </submittedName>
</protein>
<reference evidence="2 3" key="1">
    <citation type="submission" date="2019-03" db="EMBL/GenBank/DDBJ databases">
        <title>Genomic Encyclopedia of Type Strains, Phase IV (KMG-IV): sequencing the most valuable type-strain genomes for metagenomic binning, comparative biology and taxonomic classification.</title>
        <authorList>
            <person name="Goeker M."/>
        </authorList>
    </citation>
    <scope>NUCLEOTIDE SEQUENCE [LARGE SCALE GENOMIC DNA]</scope>
    <source>
        <strain evidence="2 3">DSM 25287</strain>
    </source>
</reference>
<dbReference type="Proteomes" id="UP000295765">
    <property type="component" value="Unassembled WGS sequence"/>
</dbReference>
<feature type="region of interest" description="Disordered" evidence="1">
    <location>
        <begin position="27"/>
        <end position="65"/>
    </location>
</feature>
<evidence type="ECO:0000313" key="3">
    <source>
        <dbReference type="Proteomes" id="UP000295765"/>
    </source>
</evidence>
<sequence>MSQHTMSANARRPVAPAGSAAIRLHVPAARRRPSPSAARPPRGHGALRGIEPDRPCASHPHATQGWQINVTAGSVARLPPPLVITDAKADRNVARFASTVPAPLRQPETVAG</sequence>
<comment type="caution">
    <text evidence="2">The sequence shown here is derived from an EMBL/GenBank/DDBJ whole genome shotgun (WGS) entry which is preliminary data.</text>
</comment>
<keyword evidence="3" id="KW-1185">Reference proteome</keyword>
<dbReference type="AlphaFoldDB" id="A0A4R2LAR7"/>
<proteinExistence type="predicted"/>
<gene>
    <name evidence="2" type="ORF">EV699_10288</name>
</gene>
<evidence type="ECO:0000256" key="1">
    <source>
        <dbReference type="SAM" id="MobiDB-lite"/>
    </source>
</evidence>
<name>A0A4R2LAR7_9GAMM</name>
<feature type="region of interest" description="Disordered" evidence="1">
    <location>
        <begin position="1"/>
        <end position="20"/>
    </location>
</feature>
<dbReference type="EMBL" id="SLWY01000002">
    <property type="protein sequence ID" value="TCO83390.1"/>
    <property type="molecule type" value="Genomic_DNA"/>
</dbReference>